<dbReference type="GO" id="GO:0016301">
    <property type="term" value="F:kinase activity"/>
    <property type="evidence" value="ECO:0007669"/>
    <property type="project" value="UniProtKB-KW"/>
</dbReference>
<evidence type="ECO:0000256" key="1">
    <source>
        <dbReference type="ARBA" id="ARBA00022679"/>
    </source>
</evidence>
<dbReference type="SUPFAM" id="SSF63999">
    <property type="entry name" value="Thiamin pyrophosphokinase, catalytic domain"/>
    <property type="match status" value="1"/>
</dbReference>
<protein>
    <submittedName>
        <fullName evidence="5">Uncharacterized protein</fullName>
    </submittedName>
</protein>
<dbReference type="InterPro" id="IPR036759">
    <property type="entry name" value="TPK_catalytic_sf"/>
</dbReference>
<dbReference type="GO" id="GO:0005524">
    <property type="term" value="F:ATP binding"/>
    <property type="evidence" value="ECO:0007669"/>
    <property type="project" value="UniProtKB-KW"/>
</dbReference>
<reference evidence="5 6" key="1">
    <citation type="journal article" date="2023" name="G3 (Bethesda)">
        <title>A chromosome-length genome assembly and annotation of blackberry (Rubus argutus, cv. 'Hillquist').</title>
        <authorList>
            <person name="Bruna T."/>
            <person name="Aryal R."/>
            <person name="Dudchenko O."/>
            <person name="Sargent D.J."/>
            <person name="Mead D."/>
            <person name="Buti M."/>
            <person name="Cavallini A."/>
            <person name="Hytonen T."/>
            <person name="Andres J."/>
            <person name="Pham M."/>
            <person name="Weisz D."/>
            <person name="Mascagni F."/>
            <person name="Usai G."/>
            <person name="Natali L."/>
            <person name="Bassil N."/>
            <person name="Fernandez G.E."/>
            <person name="Lomsadze A."/>
            <person name="Armour M."/>
            <person name="Olukolu B."/>
            <person name="Poorten T."/>
            <person name="Britton C."/>
            <person name="Davik J."/>
            <person name="Ashrafi H."/>
            <person name="Aiden E.L."/>
            <person name="Borodovsky M."/>
            <person name="Worthington M."/>
        </authorList>
    </citation>
    <scope>NUCLEOTIDE SEQUENCE [LARGE SCALE GENOMIC DNA]</scope>
    <source>
        <strain evidence="5">PI 553951</strain>
    </source>
</reference>
<gene>
    <name evidence="5" type="ORF">M0R45_011079</name>
</gene>
<keyword evidence="2" id="KW-0547">Nucleotide-binding</keyword>
<organism evidence="5 6">
    <name type="scientific">Rubus argutus</name>
    <name type="common">Southern blackberry</name>
    <dbReference type="NCBI Taxonomy" id="59490"/>
    <lineage>
        <taxon>Eukaryota</taxon>
        <taxon>Viridiplantae</taxon>
        <taxon>Streptophyta</taxon>
        <taxon>Embryophyta</taxon>
        <taxon>Tracheophyta</taxon>
        <taxon>Spermatophyta</taxon>
        <taxon>Magnoliopsida</taxon>
        <taxon>eudicotyledons</taxon>
        <taxon>Gunneridae</taxon>
        <taxon>Pentapetalae</taxon>
        <taxon>rosids</taxon>
        <taxon>fabids</taxon>
        <taxon>Rosales</taxon>
        <taxon>Rosaceae</taxon>
        <taxon>Rosoideae</taxon>
        <taxon>Rosoideae incertae sedis</taxon>
        <taxon>Rubus</taxon>
    </lineage>
</organism>
<keyword evidence="1" id="KW-0808">Transferase</keyword>
<evidence type="ECO:0000313" key="6">
    <source>
        <dbReference type="Proteomes" id="UP001457282"/>
    </source>
</evidence>
<evidence type="ECO:0000256" key="2">
    <source>
        <dbReference type="ARBA" id="ARBA00022741"/>
    </source>
</evidence>
<keyword evidence="3" id="KW-0418">Kinase</keyword>
<accession>A0AAW1Y8U0</accession>
<evidence type="ECO:0000313" key="5">
    <source>
        <dbReference type="EMBL" id="KAK9945571.1"/>
    </source>
</evidence>
<keyword evidence="4" id="KW-0067">ATP-binding</keyword>
<evidence type="ECO:0000256" key="4">
    <source>
        <dbReference type="ARBA" id="ARBA00022840"/>
    </source>
</evidence>
<comment type="caution">
    <text evidence="5">The sequence shown here is derived from an EMBL/GenBank/DDBJ whole genome shotgun (WGS) entry which is preliminary data.</text>
</comment>
<name>A0AAW1Y8U0_RUBAR</name>
<dbReference type="Proteomes" id="UP001457282">
    <property type="component" value="Unassembled WGS sequence"/>
</dbReference>
<proteinExistence type="predicted"/>
<dbReference type="GO" id="GO:0004788">
    <property type="term" value="F:thiamine diphosphokinase activity"/>
    <property type="evidence" value="ECO:0007669"/>
    <property type="project" value="InterPro"/>
</dbReference>
<dbReference type="GO" id="GO:0009229">
    <property type="term" value="P:thiamine diphosphate biosynthetic process"/>
    <property type="evidence" value="ECO:0007669"/>
    <property type="project" value="InterPro"/>
</dbReference>
<evidence type="ECO:0000256" key="3">
    <source>
        <dbReference type="ARBA" id="ARBA00022777"/>
    </source>
</evidence>
<dbReference type="AlphaFoldDB" id="A0AAW1Y8U0"/>
<keyword evidence="6" id="KW-1185">Reference proteome</keyword>
<dbReference type="EMBL" id="JBEDUW010000002">
    <property type="protein sequence ID" value="KAK9945571.1"/>
    <property type="molecule type" value="Genomic_DNA"/>
</dbReference>
<sequence length="139" mass="15393">MELMSHSSTFLLPPSTQSPPSLTYALVVLNQSLPRFSPLLWSHEQHNYACVPTEVPIGFMTNASAIASSRRIRCSRKGTKIVDASHDQDTTDLHKCVAYICDWAQNLDKPFTSISLGHLQFEDAGLIFFSSPASLLSPR</sequence>
<dbReference type="Gene3D" id="3.40.50.10240">
    <property type="entry name" value="Thiamin pyrophosphokinase, catalytic domain"/>
    <property type="match status" value="1"/>
</dbReference>